<gene>
    <name evidence="1" type="ORF">DFP97_11790</name>
</gene>
<dbReference type="RefSeq" id="WP_114382933.1">
    <property type="nucleotide sequence ID" value="NZ_QPJD01000017.1"/>
</dbReference>
<accession>A0A368VQY2</accession>
<sequence length="60" mass="7062">MKMKWELQTWLGTLYTFTLVGDESTELKVFARDLEEGKRKLIEIVGNAHEVEIDVDAWDY</sequence>
<dbReference type="AlphaFoldDB" id="A0A368VQY2"/>
<dbReference type="OrthoDB" id="9851557at2"/>
<name>A0A368VQY2_9BACL</name>
<keyword evidence="2" id="KW-1185">Reference proteome</keyword>
<comment type="caution">
    <text evidence="1">The sequence shown here is derived from an EMBL/GenBank/DDBJ whole genome shotgun (WGS) entry which is preliminary data.</text>
</comment>
<protein>
    <submittedName>
        <fullName evidence="1">Uncharacterized protein</fullName>
    </submittedName>
</protein>
<dbReference type="Proteomes" id="UP000252415">
    <property type="component" value="Unassembled WGS sequence"/>
</dbReference>
<evidence type="ECO:0000313" key="2">
    <source>
        <dbReference type="Proteomes" id="UP000252415"/>
    </source>
</evidence>
<reference evidence="1 2" key="1">
    <citation type="submission" date="2018-07" db="EMBL/GenBank/DDBJ databases">
        <title>Genomic Encyclopedia of Type Strains, Phase III (KMG-III): the genomes of soil and plant-associated and newly described type strains.</title>
        <authorList>
            <person name="Whitman W."/>
        </authorList>
    </citation>
    <scope>NUCLEOTIDE SEQUENCE [LARGE SCALE GENOMIC DNA]</scope>
    <source>
        <strain evidence="1 2">CECT 7506</strain>
    </source>
</reference>
<proteinExistence type="predicted"/>
<evidence type="ECO:0000313" key="1">
    <source>
        <dbReference type="EMBL" id="RCW42366.1"/>
    </source>
</evidence>
<organism evidence="1 2">
    <name type="scientific">Paenibacillus prosopidis</name>
    <dbReference type="NCBI Taxonomy" id="630520"/>
    <lineage>
        <taxon>Bacteria</taxon>
        <taxon>Bacillati</taxon>
        <taxon>Bacillota</taxon>
        <taxon>Bacilli</taxon>
        <taxon>Bacillales</taxon>
        <taxon>Paenibacillaceae</taxon>
        <taxon>Paenibacillus</taxon>
    </lineage>
</organism>
<dbReference type="EMBL" id="QPJD01000017">
    <property type="protein sequence ID" value="RCW42366.1"/>
    <property type="molecule type" value="Genomic_DNA"/>
</dbReference>